<keyword evidence="1" id="KW-0812">Transmembrane</keyword>
<feature type="domain" description="DUF4234" evidence="2">
    <location>
        <begin position="197"/>
        <end position="231"/>
    </location>
</feature>
<keyword evidence="4" id="KW-1185">Reference proteome</keyword>
<evidence type="ECO:0000256" key="1">
    <source>
        <dbReference type="SAM" id="Phobius"/>
    </source>
</evidence>
<dbReference type="Proteomes" id="UP000002016">
    <property type="component" value="Chromosome"/>
</dbReference>
<dbReference type="InterPro" id="IPR025328">
    <property type="entry name" value="DUF4234"/>
</dbReference>
<keyword evidence="1" id="KW-1133">Transmembrane helix</keyword>
<protein>
    <recommendedName>
        <fullName evidence="2">DUF4234 domain-containing protein</fullName>
    </recommendedName>
</protein>
<dbReference type="KEGG" id="tle:Tlet_1953"/>
<dbReference type="EMBL" id="CP000812">
    <property type="protein sequence ID" value="ABV34507.1"/>
    <property type="molecule type" value="Genomic_DNA"/>
</dbReference>
<reference evidence="3 4" key="1">
    <citation type="submission" date="2007-08" db="EMBL/GenBank/DDBJ databases">
        <title>Complete sequence of Thermotoga lettingae TMO.</title>
        <authorList>
            <consortium name="US DOE Joint Genome Institute"/>
            <person name="Copeland A."/>
            <person name="Lucas S."/>
            <person name="Lapidus A."/>
            <person name="Barry K."/>
            <person name="Glavina del Rio T."/>
            <person name="Dalin E."/>
            <person name="Tice H."/>
            <person name="Pitluck S."/>
            <person name="Foster B."/>
            <person name="Bruce D."/>
            <person name="Schmutz J."/>
            <person name="Larimer F."/>
            <person name="Land M."/>
            <person name="Hauser L."/>
            <person name="Kyrpides N."/>
            <person name="Mikhailova N."/>
            <person name="Nelson K."/>
            <person name="Gogarten J.P."/>
            <person name="Noll K."/>
            <person name="Richardson P."/>
        </authorList>
    </citation>
    <scope>NUCLEOTIDE SEQUENCE [LARGE SCALE GENOMIC DNA]</scope>
    <source>
        <strain evidence="4">ATCC BAA-301 / DSM 14385 / NBRC 107922 / TMO</strain>
    </source>
</reference>
<feature type="transmembrane region" description="Helical" evidence="1">
    <location>
        <begin position="56"/>
        <end position="81"/>
    </location>
</feature>
<sequence precursor="true">MAIPMLNERKVNTAFAIVAIVLSVVAGLAGIVGTAHMLEGMVEGFFSDYEFGYGQMFGGMVAAIFAGIFGILAAVFTLIVLNQWSSALTDNIQNTKTLLTYLKQKGDSEKQTNLVVLEGHLSGLQLYTWAYWVYLIFYVLALFTGVASFVFSILAIIFLAVYLQSVFTVSKRLEEIKNIMYPLLGVETPMLTYIKSRNIGVFILLVIVTLGIYWWYLLIKLSSEINQYIDADQRLRQVINV</sequence>
<gene>
    <name evidence="3" type="ordered locus">Tlet_1953</name>
</gene>
<dbReference type="RefSeq" id="WP_012003983.1">
    <property type="nucleotide sequence ID" value="NC_009828.1"/>
</dbReference>
<feature type="transmembrane region" description="Helical" evidence="1">
    <location>
        <begin position="14"/>
        <end position="35"/>
    </location>
</feature>
<evidence type="ECO:0000259" key="2">
    <source>
        <dbReference type="Pfam" id="PF14018"/>
    </source>
</evidence>
<feature type="transmembrane region" description="Helical" evidence="1">
    <location>
        <begin position="199"/>
        <end position="216"/>
    </location>
</feature>
<proteinExistence type="predicted"/>
<name>A8F8M3_PSELT</name>
<reference evidence="3 4" key="2">
    <citation type="journal article" date="2009" name="Proc. Natl. Acad. Sci. U.S.A.">
        <title>On the chimeric nature, thermophilic origin, and phylogenetic placement of the Thermotogales.</title>
        <authorList>
            <person name="Zhaxybayeva O."/>
            <person name="Swithers K.S."/>
            <person name="Lapierre P."/>
            <person name="Fournier G.P."/>
            <person name="Bickhart D.M."/>
            <person name="DeBoy R.T."/>
            <person name="Nelson K.E."/>
            <person name="Nesbo C.L."/>
            <person name="Doolittle W.F."/>
            <person name="Gogarten J.P."/>
            <person name="Noll K.M."/>
        </authorList>
    </citation>
    <scope>NUCLEOTIDE SEQUENCE [LARGE SCALE GENOMIC DNA]</scope>
    <source>
        <strain evidence="4">ATCC BAA-301 / DSM 14385 / NBRC 107922 / TMO</strain>
    </source>
</reference>
<dbReference type="OrthoDB" id="37670at2"/>
<dbReference type="HOGENOM" id="CLU_1151068_0_0_0"/>
<dbReference type="Pfam" id="PF14018">
    <property type="entry name" value="DUF4234"/>
    <property type="match status" value="1"/>
</dbReference>
<dbReference type="AlphaFoldDB" id="A8F8M3"/>
<evidence type="ECO:0000313" key="4">
    <source>
        <dbReference type="Proteomes" id="UP000002016"/>
    </source>
</evidence>
<feature type="transmembrane region" description="Helical" evidence="1">
    <location>
        <begin position="131"/>
        <end position="163"/>
    </location>
</feature>
<organism evidence="3 4">
    <name type="scientific">Pseudothermotoga lettingae (strain ATCC BAA-301 / DSM 14385 / NBRC 107922 / TMO)</name>
    <name type="common">Thermotoga lettingae</name>
    <dbReference type="NCBI Taxonomy" id="416591"/>
    <lineage>
        <taxon>Bacteria</taxon>
        <taxon>Thermotogati</taxon>
        <taxon>Thermotogota</taxon>
        <taxon>Thermotogae</taxon>
        <taxon>Thermotogales</taxon>
        <taxon>Thermotogaceae</taxon>
        <taxon>Pseudothermotoga</taxon>
    </lineage>
</organism>
<accession>A8F8M3</accession>
<keyword evidence="1" id="KW-0472">Membrane</keyword>
<dbReference type="STRING" id="416591.Tlet_1953"/>
<evidence type="ECO:0000313" key="3">
    <source>
        <dbReference type="EMBL" id="ABV34507.1"/>
    </source>
</evidence>